<dbReference type="GO" id="GO:0005886">
    <property type="term" value="C:plasma membrane"/>
    <property type="evidence" value="ECO:0007669"/>
    <property type="project" value="UniProtKB-SubCell"/>
</dbReference>
<sequence length="610" mass="68829">MKLKALLRLAKGHLIEYIVLIVLVIFHRFSYSYIPLFTQYLVGALNKYLNNSEVISDVNFPKFLIDFFESANGILQVAIYIGLALVIYQFIRYALMYVESYMKGAIQEKISKKLRVDLYEHIQNLNYKYHNNVDTGDLIQRVTSDVETTTGFVVLQLMQLIGLAASLISGAFQMYFINTTIMWICIAMLPVYAISSLIYFLKIEKIFDKVEKDESSMMTVIQENVSGTKVVKAFANESFEIEKMEAKNAQYRDMNIKANKIVAIYWGLMDFITVSQVAAVTILCIIYARNGIMDAAKVSAAFMLLGILIWPIRGLGRMINEFTKAFVAIGRIQDIMTQPTEYVNDGVLEPLIEGNVSFRNVSFKFEDDTNYLLKDVSFDIKKGETVAFIGKTGSGKSTIINLLLRMYDYEGSITIDGVELRDIKKKHIRTSIGAVLQDPFLYSKTVFENIAITNKNATLEDVKEAAEIASLAKDIHTFQQGYETKVGEKGTTLSGGQKQRVAIARVLVSNKPILIFDDALSAVDNKTDLLIRRALAQKEYKSTNIIITHRITTAKEADKIIVLNNQTVEAIGKHDELANQDGLYKSLWGIQGKLENEFKELMKEDISHAA</sequence>
<dbReference type="GO" id="GO:0005524">
    <property type="term" value="F:ATP binding"/>
    <property type="evidence" value="ECO:0007669"/>
    <property type="project" value="UniProtKB-KW"/>
</dbReference>
<evidence type="ECO:0000256" key="5">
    <source>
        <dbReference type="ARBA" id="ARBA00022692"/>
    </source>
</evidence>
<dbReference type="PROSITE" id="PS00211">
    <property type="entry name" value="ABC_TRANSPORTER_1"/>
    <property type="match status" value="1"/>
</dbReference>
<dbReference type="InterPro" id="IPR003439">
    <property type="entry name" value="ABC_transporter-like_ATP-bd"/>
</dbReference>
<feature type="transmembrane region" description="Helical" evidence="10">
    <location>
        <begin position="181"/>
        <end position="201"/>
    </location>
</feature>
<evidence type="ECO:0000259" key="12">
    <source>
        <dbReference type="PROSITE" id="PS50929"/>
    </source>
</evidence>
<evidence type="ECO:0000256" key="10">
    <source>
        <dbReference type="SAM" id="Phobius"/>
    </source>
</evidence>
<evidence type="ECO:0000256" key="7">
    <source>
        <dbReference type="ARBA" id="ARBA00022840"/>
    </source>
</evidence>
<feature type="transmembrane region" description="Helical" evidence="10">
    <location>
        <begin position="12"/>
        <end position="31"/>
    </location>
</feature>
<reference evidence="13 14" key="1">
    <citation type="submission" date="2019-01" db="EMBL/GenBank/DDBJ databases">
        <authorList>
            <consortium name="Pathogen Informatics"/>
        </authorList>
    </citation>
    <scope>NUCLEOTIDE SEQUENCE [LARGE SCALE GENOMIC DNA]</scope>
    <source>
        <strain evidence="13 14">NCTC10172</strain>
    </source>
</reference>
<feature type="transmembrane region" description="Helical" evidence="10">
    <location>
        <begin position="295"/>
        <end position="312"/>
    </location>
</feature>
<accession>A0A449BK82</accession>
<dbReference type="KEGG" id="ahk:NCTC10172_00884"/>
<dbReference type="FunFam" id="3.40.50.300:FF:000221">
    <property type="entry name" value="Multidrug ABC transporter ATP-binding protein"/>
    <property type="match status" value="1"/>
</dbReference>
<dbReference type="SMART" id="SM00382">
    <property type="entry name" value="AAA"/>
    <property type="match status" value="1"/>
</dbReference>
<keyword evidence="13" id="KW-0378">Hydrolase</keyword>
<comment type="similarity">
    <text evidence="2">Belongs to the ABC transporter superfamily.</text>
</comment>
<organism evidence="13 14">
    <name type="scientific">Acholeplasma hippikon</name>
    <dbReference type="NCBI Taxonomy" id="264636"/>
    <lineage>
        <taxon>Bacteria</taxon>
        <taxon>Bacillati</taxon>
        <taxon>Mycoplasmatota</taxon>
        <taxon>Mollicutes</taxon>
        <taxon>Acholeplasmatales</taxon>
        <taxon>Acholeplasmataceae</taxon>
        <taxon>Acholeplasma</taxon>
    </lineage>
</organism>
<keyword evidence="6" id="KW-0547">Nucleotide-binding</keyword>
<keyword evidence="5 10" id="KW-0812">Transmembrane</keyword>
<evidence type="ECO:0000256" key="3">
    <source>
        <dbReference type="ARBA" id="ARBA00022448"/>
    </source>
</evidence>
<dbReference type="PROSITE" id="PS50893">
    <property type="entry name" value="ABC_TRANSPORTER_2"/>
    <property type="match status" value="1"/>
</dbReference>
<dbReference type="Proteomes" id="UP000290909">
    <property type="component" value="Chromosome"/>
</dbReference>
<keyword evidence="9 10" id="KW-0472">Membrane</keyword>
<evidence type="ECO:0000256" key="8">
    <source>
        <dbReference type="ARBA" id="ARBA00022989"/>
    </source>
</evidence>
<dbReference type="EMBL" id="LR215050">
    <property type="protein sequence ID" value="VEU82858.1"/>
    <property type="molecule type" value="Genomic_DNA"/>
</dbReference>
<evidence type="ECO:0000256" key="9">
    <source>
        <dbReference type="ARBA" id="ARBA00023136"/>
    </source>
</evidence>
<dbReference type="GO" id="GO:0034040">
    <property type="term" value="F:ATPase-coupled lipid transmembrane transporter activity"/>
    <property type="evidence" value="ECO:0007669"/>
    <property type="project" value="TreeGrafter"/>
</dbReference>
<dbReference type="GO" id="GO:0140359">
    <property type="term" value="F:ABC-type transporter activity"/>
    <property type="evidence" value="ECO:0007669"/>
    <property type="project" value="InterPro"/>
</dbReference>
<keyword evidence="3" id="KW-0813">Transport</keyword>
<evidence type="ECO:0000313" key="14">
    <source>
        <dbReference type="Proteomes" id="UP000290909"/>
    </source>
</evidence>
<dbReference type="RefSeq" id="WP_035368502.1">
    <property type="nucleotide sequence ID" value="NZ_LR215050.1"/>
</dbReference>
<dbReference type="PANTHER" id="PTHR24221:SF654">
    <property type="entry name" value="ATP-BINDING CASSETTE SUB-FAMILY B MEMBER 6"/>
    <property type="match status" value="1"/>
</dbReference>
<dbReference type="InterPro" id="IPR039421">
    <property type="entry name" value="Type_1_exporter"/>
</dbReference>
<dbReference type="SUPFAM" id="SSF52540">
    <property type="entry name" value="P-loop containing nucleoside triphosphate hydrolases"/>
    <property type="match status" value="1"/>
</dbReference>
<dbReference type="CDD" id="cd18542">
    <property type="entry name" value="ABC_6TM_YknU_like"/>
    <property type="match status" value="1"/>
</dbReference>
<evidence type="ECO:0000256" key="4">
    <source>
        <dbReference type="ARBA" id="ARBA00022475"/>
    </source>
</evidence>
<dbReference type="AlphaFoldDB" id="A0A449BK82"/>
<dbReference type="InterPro" id="IPR017871">
    <property type="entry name" value="ABC_transporter-like_CS"/>
</dbReference>
<dbReference type="GO" id="GO:0016887">
    <property type="term" value="F:ATP hydrolysis activity"/>
    <property type="evidence" value="ECO:0007669"/>
    <property type="project" value="InterPro"/>
</dbReference>
<dbReference type="PROSITE" id="PS50929">
    <property type="entry name" value="ABC_TM1F"/>
    <property type="match status" value="1"/>
</dbReference>
<dbReference type="InterPro" id="IPR027417">
    <property type="entry name" value="P-loop_NTPase"/>
</dbReference>
<evidence type="ECO:0000313" key="13">
    <source>
        <dbReference type="EMBL" id="VEU82858.1"/>
    </source>
</evidence>
<dbReference type="InterPro" id="IPR011527">
    <property type="entry name" value="ABC1_TM_dom"/>
</dbReference>
<keyword evidence="8 10" id="KW-1133">Transmembrane helix</keyword>
<evidence type="ECO:0000256" key="2">
    <source>
        <dbReference type="ARBA" id="ARBA00005417"/>
    </source>
</evidence>
<protein>
    <submittedName>
        <fullName evidence="13">ABC-type multidrug/protein/lipid transport system ATPase component</fullName>
        <ecNumber evidence="13">3.6.3.-</ecNumber>
    </submittedName>
</protein>
<feature type="transmembrane region" description="Helical" evidence="10">
    <location>
        <begin position="262"/>
        <end position="289"/>
    </location>
</feature>
<feature type="domain" description="ABC transporter" evidence="11">
    <location>
        <begin position="356"/>
        <end position="590"/>
    </location>
</feature>
<proteinExistence type="inferred from homology"/>
<dbReference type="STRING" id="1408416.GCA_000702765_00321"/>
<dbReference type="Pfam" id="PF00005">
    <property type="entry name" value="ABC_tran"/>
    <property type="match status" value="1"/>
</dbReference>
<feature type="transmembrane region" description="Helical" evidence="10">
    <location>
        <begin position="151"/>
        <end position="175"/>
    </location>
</feature>
<dbReference type="InterPro" id="IPR003593">
    <property type="entry name" value="AAA+_ATPase"/>
</dbReference>
<keyword evidence="14" id="KW-1185">Reference proteome</keyword>
<dbReference type="Pfam" id="PF00664">
    <property type="entry name" value="ABC_membrane"/>
    <property type="match status" value="1"/>
</dbReference>
<dbReference type="PANTHER" id="PTHR24221">
    <property type="entry name" value="ATP-BINDING CASSETTE SUB-FAMILY B"/>
    <property type="match status" value="1"/>
</dbReference>
<keyword evidence="4" id="KW-1003">Cell membrane</keyword>
<feature type="transmembrane region" description="Helical" evidence="10">
    <location>
        <begin position="73"/>
        <end position="95"/>
    </location>
</feature>
<evidence type="ECO:0000259" key="11">
    <source>
        <dbReference type="PROSITE" id="PS50893"/>
    </source>
</evidence>
<dbReference type="Gene3D" id="3.40.50.300">
    <property type="entry name" value="P-loop containing nucleotide triphosphate hydrolases"/>
    <property type="match status" value="1"/>
</dbReference>
<feature type="domain" description="ABC transmembrane type-1" evidence="12">
    <location>
        <begin position="18"/>
        <end position="324"/>
    </location>
</feature>
<comment type="subcellular location">
    <subcellularLocation>
        <location evidence="1">Cell membrane</location>
        <topology evidence="1">Multi-pass membrane protein</topology>
    </subcellularLocation>
</comment>
<evidence type="ECO:0000256" key="1">
    <source>
        <dbReference type="ARBA" id="ARBA00004651"/>
    </source>
</evidence>
<dbReference type="SUPFAM" id="SSF90123">
    <property type="entry name" value="ABC transporter transmembrane region"/>
    <property type="match status" value="1"/>
</dbReference>
<name>A0A449BK82_9MOLU</name>
<evidence type="ECO:0000256" key="6">
    <source>
        <dbReference type="ARBA" id="ARBA00022741"/>
    </source>
</evidence>
<dbReference type="EC" id="3.6.3.-" evidence="13"/>
<gene>
    <name evidence="13" type="primary">mldB1_15</name>
    <name evidence="13" type="ORF">NCTC10172_00884</name>
</gene>
<dbReference type="InterPro" id="IPR036640">
    <property type="entry name" value="ABC1_TM_sf"/>
</dbReference>
<keyword evidence="7" id="KW-0067">ATP-binding</keyword>
<dbReference type="Gene3D" id="1.20.1560.10">
    <property type="entry name" value="ABC transporter type 1, transmembrane domain"/>
    <property type="match status" value="1"/>
</dbReference>